<evidence type="ECO:0000313" key="1">
    <source>
        <dbReference type="EMBL" id="KYN23434.1"/>
    </source>
</evidence>
<protein>
    <submittedName>
        <fullName evidence="1">Uncharacterized protein</fullName>
    </submittedName>
</protein>
<keyword evidence="2" id="KW-1185">Reference proteome</keyword>
<evidence type="ECO:0000313" key="2">
    <source>
        <dbReference type="Proteomes" id="UP000078492"/>
    </source>
</evidence>
<proteinExistence type="predicted"/>
<dbReference type="EMBL" id="KQ979039">
    <property type="protein sequence ID" value="KYN23434.1"/>
    <property type="molecule type" value="Genomic_DNA"/>
</dbReference>
<reference evidence="1 2" key="1">
    <citation type="submission" date="2015-09" db="EMBL/GenBank/DDBJ databases">
        <title>Trachymyrmex cornetzi WGS genome.</title>
        <authorList>
            <person name="Nygaard S."/>
            <person name="Hu H."/>
            <person name="Boomsma J."/>
            <person name="Zhang G."/>
        </authorList>
    </citation>
    <scope>NUCLEOTIDE SEQUENCE [LARGE SCALE GENOMIC DNA]</scope>
    <source>
        <strain evidence="1">Tcor2-1</strain>
        <tissue evidence="1">Whole body</tissue>
    </source>
</reference>
<organism evidence="1 2">
    <name type="scientific">Trachymyrmex cornetzi</name>
    <dbReference type="NCBI Taxonomy" id="471704"/>
    <lineage>
        <taxon>Eukaryota</taxon>
        <taxon>Metazoa</taxon>
        <taxon>Ecdysozoa</taxon>
        <taxon>Arthropoda</taxon>
        <taxon>Hexapoda</taxon>
        <taxon>Insecta</taxon>
        <taxon>Pterygota</taxon>
        <taxon>Neoptera</taxon>
        <taxon>Endopterygota</taxon>
        <taxon>Hymenoptera</taxon>
        <taxon>Apocrita</taxon>
        <taxon>Aculeata</taxon>
        <taxon>Formicoidea</taxon>
        <taxon>Formicidae</taxon>
        <taxon>Myrmicinae</taxon>
        <taxon>Trachymyrmex</taxon>
    </lineage>
</organism>
<dbReference type="AlphaFoldDB" id="A0A195EF03"/>
<feature type="non-terminal residue" evidence="1">
    <location>
        <position position="1"/>
    </location>
</feature>
<sequence length="84" mass="8824">IHCIQRNLPGTGCSPGKGFTFGLYGIICDKSGLGKAAIASSGSGTRGITPIEFLVTLETSMYPIDLNSIAVHGYKSKNLYLSTN</sequence>
<gene>
    <name evidence="1" type="ORF">ALC57_04308</name>
</gene>
<accession>A0A195EF03</accession>
<dbReference type="Proteomes" id="UP000078492">
    <property type="component" value="Unassembled WGS sequence"/>
</dbReference>
<name>A0A195EF03_9HYME</name>